<name>A0A3A8IM94_9BACT</name>
<keyword evidence="2" id="KW-0238">DNA-binding</keyword>
<keyword evidence="8" id="KW-1185">Reference proteome</keyword>
<dbReference type="AlphaFoldDB" id="A0A3A8IM94"/>
<dbReference type="EMBL" id="JABFJV010000053">
    <property type="protein sequence ID" value="NOK33995.1"/>
    <property type="molecule type" value="Genomic_DNA"/>
</dbReference>
<feature type="domain" description="HTH arsR-type" evidence="4">
    <location>
        <begin position="1"/>
        <end position="92"/>
    </location>
</feature>
<dbReference type="GO" id="GO:0003700">
    <property type="term" value="F:DNA-binding transcription factor activity"/>
    <property type="evidence" value="ECO:0007669"/>
    <property type="project" value="InterPro"/>
</dbReference>
<evidence type="ECO:0000313" key="5">
    <source>
        <dbReference type="EMBL" id="NOK08901.1"/>
    </source>
</evidence>
<dbReference type="PRINTS" id="PR00778">
    <property type="entry name" value="HTHARSR"/>
</dbReference>
<evidence type="ECO:0000256" key="2">
    <source>
        <dbReference type="ARBA" id="ARBA00023125"/>
    </source>
</evidence>
<comment type="caution">
    <text evidence="6">The sequence shown here is derived from an EMBL/GenBank/DDBJ whole genome shotgun (WGS) entry which is preliminary data.</text>
</comment>
<proteinExistence type="predicted"/>
<dbReference type="SUPFAM" id="SSF46785">
    <property type="entry name" value="Winged helix' DNA-binding domain"/>
    <property type="match status" value="1"/>
</dbReference>
<dbReference type="Proteomes" id="UP000563426">
    <property type="component" value="Unassembled WGS sequence"/>
</dbReference>
<dbReference type="Pfam" id="PF01022">
    <property type="entry name" value="HTH_5"/>
    <property type="match status" value="1"/>
</dbReference>
<dbReference type="NCBIfam" id="NF033788">
    <property type="entry name" value="HTH_metalloreg"/>
    <property type="match status" value="1"/>
</dbReference>
<keyword evidence="1" id="KW-0805">Transcription regulation</keyword>
<dbReference type="InterPro" id="IPR001845">
    <property type="entry name" value="HTH_ArsR_DNA-bd_dom"/>
</dbReference>
<gene>
    <name evidence="6" type="ORF">HMI49_12390</name>
    <name evidence="5" type="ORF">HNS30_07635</name>
</gene>
<dbReference type="PANTHER" id="PTHR33154:SF33">
    <property type="entry name" value="TRANSCRIPTIONAL REPRESSOR SDPR"/>
    <property type="match status" value="1"/>
</dbReference>
<protein>
    <submittedName>
        <fullName evidence="6">Winged helix-turn-helix transcriptional regulator</fullName>
    </submittedName>
</protein>
<evidence type="ECO:0000313" key="6">
    <source>
        <dbReference type="EMBL" id="NOK33995.1"/>
    </source>
</evidence>
<evidence type="ECO:0000256" key="3">
    <source>
        <dbReference type="ARBA" id="ARBA00023163"/>
    </source>
</evidence>
<evidence type="ECO:0000259" key="4">
    <source>
        <dbReference type="PROSITE" id="PS50987"/>
    </source>
</evidence>
<dbReference type="CDD" id="cd00090">
    <property type="entry name" value="HTH_ARSR"/>
    <property type="match status" value="1"/>
</dbReference>
<dbReference type="GO" id="GO:0003677">
    <property type="term" value="F:DNA binding"/>
    <property type="evidence" value="ECO:0007669"/>
    <property type="project" value="UniProtKB-KW"/>
</dbReference>
<reference evidence="7 8" key="1">
    <citation type="submission" date="2020-05" db="EMBL/GenBank/DDBJ databases">
        <authorList>
            <person name="Whitworth D."/>
        </authorList>
    </citation>
    <scope>NUCLEOTIDE SEQUENCE [LARGE SCALE GENOMIC DNA]</scope>
    <source>
        <strain evidence="6 8">AB043B</strain>
        <strain evidence="5 7">CA046A</strain>
    </source>
</reference>
<dbReference type="PROSITE" id="PS50987">
    <property type="entry name" value="HTH_ARSR_2"/>
    <property type="match status" value="1"/>
</dbReference>
<evidence type="ECO:0000313" key="8">
    <source>
        <dbReference type="Proteomes" id="UP000563426"/>
    </source>
</evidence>
<evidence type="ECO:0000313" key="7">
    <source>
        <dbReference type="Proteomes" id="UP000528460"/>
    </source>
</evidence>
<dbReference type="OrthoDB" id="9800493at2"/>
<sequence>MPEADVFSALANPVRREILMQLRKGPRAVNDLASGFDLGRPAVSEHLQVLRKAQLVREEPRGRERYYHLDPRPLSEVDDWLKAFTHYWKQRLAALEDVLDEESRK</sequence>
<evidence type="ECO:0000256" key="1">
    <source>
        <dbReference type="ARBA" id="ARBA00023015"/>
    </source>
</evidence>
<dbReference type="InterPro" id="IPR036390">
    <property type="entry name" value="WH_DNA-bd_sf"/>
</dbReference>
<dbReference type="Proteomes" id="UP000528460">
    <property type="component" value="Unassembled WGS sequence"/>
</dbReference>
<dbReference type="RefSeq" id="WP_120524485.1">
    <property type="nucleotide sequence ID" value="NZ_JABFJV010000053.1"/>
</dbReference>
<dbReference type="InterPro" id="IPR036388">
    <property type="entry name" value="WH-like_DNA-bd_sf"/>
</dbReference>
<dbReference type="InterPro" id="IPR051081">
    <property type="entry name" value="HTH_MetalResp_TranReg"/>
</dbReference>
<keyword evidence="3" id="KW-0804">Transcription</keyword>
<dbReference type="SMART" id="SM00418">
    <property type="entry name" value="HTH_ARSR"/>
    <property type="match status" value="1"/>
</dbReference>
<dbReference type="InterPro" id="IPR011991">
    <property type="entry name" value="ArsR-like_HTH"/>
</dbReference>
<dbReference type="PANTHER" id="PTHR33154">
    <property type="entry name" value="TRANSCRIPTIONAL REGULATOR, ARSR FAMILY"/>
    <property type="match status" value="1"/>
</dbReference>
<dbReference type="Gene3D" id="1.10.10.10">
    <property type="entry name" value="Winged helix-like DNA-binding domain superfamily/Winged helix DNA-binding domain"/>
    <property type="match status" value="1"/>
</dbReference>
<dbReference type="EMBL" id="JABFJW010000040">
    <property type="protein sequence ID" value="NOK08901.1"/>
    <property type="molecule type" value="Genomic_DNA"/>
</dbReference>
<organism evidence="6 8">
    <name type="scientific">Corallococcus exercitus</name>
    <dbReference type="NCBI Taxonomy" id="2316736"/>
    <lineage>
        <taxon>Bacteria</taxon>
        <taxon>Pseudomonadati</taxon>
        <taxon>Myxococcota</taxon>
        <taxon>Myxococcia</taxon>
        <taxon>Myxococcales</taxon>
        <taxon>Cystobacterineae</taxon>
        <taxon>Myxococcaceae</taxon>
        <taxon>Corallococcus</taxon>
    </lineage>
</organism>
<accession>A0A3A8IM94</accession>